<dbReference type="Proteomes" id="UP001188597">
    <property type="component" value="Unassembled WGS sequence"/>
</dbReference>
<name>A0AA88VAG0_9ASTE</name>
<proteinExistence type="predicted"/>
<evidence type="ECO:0000313" key="2">
    <source>
        <dbReference type="Proteomes" id="UP001188597"/>
    </source>
</evidence>
<gene>
    <name evidence="1" type="ORF">RJ639_019018</name>
</gene>
<evidence type="ECO:0000313" key="1">
    <source>
        <dbReference type="EMBL" id="KAK3004744.1"/>
    </source>
</evidence>
<sequence length="109" mass="11821">MPELTSQFDPTRLENIWETKIACLKGVFRTTCDPQLFSALPREILMTRVAFLAPMKSAAEDGLCGSSCSSFFGKAAIAAASCKTILCGDFLLLGRVSIKGMLSTTFARF</sequence>
<accession>A0AA88VAG0</accession>
<reference evidence="1" key="1">
    <citation type="submission" date="2022-12" db="EMBL/GenBank/DDBJ databases">
        <title>Draft genome assemblies for two species of Escallonia (Escalloniales).</title>
        <authorList>
            <person name="Chanderbali A."/>
            <person name="Dervinis C."/>
            <person name="Anghel I."/>
            <person name="Soltis D."/>
            <person name="Soltis P."/>
            <person name="Zapata F."/>
        </authorList>
    </citation>
    <scope>NUCLEOTIDE SEQUENCE</scope>
    <source>
        <strain evidence="1">UCBG64.0493</strain>
        <tissue evidence="1">Leaf</tissue>
    </source>
</reference>
<protein>
    <submittedName>
        <fullName evidence="1">Uncharacterized protein</fullName>
    </submittedName>
</protein>
<dbReference type="EMBL" id="JAVXUP010002215">
    <property type="protein sequence ID" value="KAK3004744.1"/>
    <property type="molecule type" value="Genomic_DNA"/>
</dbReference>
<comment type="caution">
    <text evidence="1">The sequence shown here is derived from an EMBL/GenBank/DDBJ whole genome shotgun (WGS) entry which is preliminary data.</text>
</comment>
<dbReference type="AlphaFoldDB" id="A0AA88VAG0"/>
<organism evidence="1 2">
    <name type="scientific">Escallonia herrerae</name>
    <dbReference type="NCBI Taxonomy" id="1293975"/>
    <lineage>
        <taxon>Eukaryota</taxon>
        <taxon>Viridiplantae</taxon>
        <taxon>Streptophyta</taxon>
        <taxon>Embryophyta</taxon>
        <taxon>Tracheophyta</taxon>
        <taxon>Spermatophyta</taxon>
        <taxon>Magnoliopsida</taxon>
        <taxon>eudicotyledons</taxon>
        <taxon>Gunneridae</taxon>
        <taxon>Pentapetalae</taxon>
        <taxon>asterids</taxon>
        <taxon>campanulids</taxon>
        <taxon>Escalloniales</taxon>
        <taxon>Escalloniaceae</taxon>
        <taxon>Escallonia</taxon>
    </lineage>
</organism>
<keyword evidence="2" id="KW-1185">Reference proteome</keyword>